<evidence type="ECO:0000313" key="2">
    <source>
        <dbReference type="Proteomes" id="UP001055200"/>
    </source>
</evidence>
<dbReference type="InterPro" id="IPR036689">
    <property type="entry name" value="ESAT-6-like_sf"/>
</dbReference>
<dbReference type="Proteomes" id="UP001055200">
    <property type="component" value="Chromosome"/>
</dbReference>
<evidence type="ECO:0000313" key="1">
    <source>
        <dbReference type="EMBL" id="ULN52772.1"/>
    </source>
</evidence>
<proteinExistence type="predicted"/>
<name>A0ABY3TZY3_9MYCO</name>
<keyword evidence="2" id="KW-1185">Reference proteome</keyword>
<protein>
    <submittedName>
        <fullName evidence="1">Type VII secretion protein EsxD</fullName>
    </submittedName>
</protein>
<dbReference type="RefSeq" id="WP_240171043.1">
    <property type="nucleotide sequence ID" value="NZ_CP092365.1"/>
</dbReference>
<reference evidence="1" key="1">
    <citation type="submission" date="2022-08" db="EMBL/GenBank/DDBJ databases">
        <title>Complete genome sequence of 14 non-tuberculosis mycobacteria type-strains.</title>
        <authorList>
            <person name="Igarashi Y."/>
            <person name="Osugi A."/>
            <person name="Mitarai S."/>
        </authorList>
    </citation>
    <scope>NUCLEOTIDE SEQUENCE</scope>
    <source>
        <strain evidence="1">DSM 45575</strain>
    </source>
</reference>
<accession>A0ABY3TZY3</accession>
<organism evidence="1 2">
    <name type="scientific">Mycolicibacillus parakoreensis</name>
    <dbReference type="NCBI Taxonomy" id="1069221"/>
    <lineage>
        <taxon>Bacteria</taxon>
        <taxon>Bacillati</taxon>
        <taxon>Actinomycetota</taxon>
        <taxon>Actinomycetes</taxon>
        <taxon>Mycobacteriales</taxon>
        <taxon>Mycobacteriaceae</taxon>
        <taxon>Mycolicibacillus</taxon>
    </lineage>
</organism>
<sequence>MGNIPAGGGVIVTPDMMLEAQRAIENALIDAQAVANQYLVSHEDAAPGYAGAGYNASYATAIRIQTDMTKLLTAGTGLAQGLGKVAALMQHHETAAAQNFAAFAPDTAAGV</sequence>
<dbReference type="SUPFAM" id="SSF140453">
    <property type="entry name" value="EsxAB dimer-like"/>
    <property type="match status" value="1"/>
</dbReference>
<dbReference type="EMBL" id="CP092365">
    <property type="protein sequence ID" value="ULN52772.1"/>
    <property type="molecule type" value="Genomic_DNA"/>
</dbReference>
<gene>
    <name evidence="1" type="ORF">MIU77_18455</name>
</gene>